<dbReference type="Pfam" id="PF14542">
    <property type="entry name" value="Acetyltransf_CG"/>
    <property type="match status" value="1"/>
</dbReference>
<dbReference type="PANTHER" id="PTHR31435:SF9">
    <property type="entry name" value="PROTEIN NATD1"/>
    <property type="match status" value="1"/>
</dbReference>
<evidence type="ECO:0000259" key="1">
    <source>
        <dbReference type="PROSITE" id="PS51729"/>
    </source>
</evidence>
<dbReference type="InterPro" id="IPR016181">
    <property type="entry name" value="Acyl_CoA_acyltransferase"/>
</dbReference>
<dbReference type="GO" id="GO:0016740">
    <property type="term" value="F:transferase activity"/>
    <property type="evidence" value="ECO:0007669"/>
    <property type="project" value="UniProtKB-KW"/>
</dbReference>
<gene>
    <name evidence="2" type="ORF">D6201_09965</name>
</gene>
<dbReference type="EMBL" id="RAHX01000001">
    <property type="protein sequence ID" value="RJY09638.1"/>
    <property type="molecule type" value="Genomic_DNA"/>
</dbReference>
<dbReference type="AlphaFoldDB" id="A0A419RV20"/>
<dbReference type="InterPro" id="IPR031165">
    <property type="entry name" value="GNAT_YJDJ"/>
</dbReference>
<sequence length="100" mass="11085">MADIDITVTDETTHGAYRTDVEGTDTKAELTWKARGKARIADHTFTPPEARGKGIAAKLVQAMVDDAREQGFTIVPQCPYVAAQFRKHPEWADLRAEIES</sequence>
<organism evidence="2 3">
    <name type="scientific">Aurantiacibacter aquimixticola</name>
    <dbReference type="NCBI Taxonomy" id="1958945"/>
    <lineage>
        <taxon>Bacteria</taxon>
        <taxon>Pseudomonadati</taxon>
        <taxon>Pseudomonadota</taxon>
        <taxon>Alphaproteobacteria</taxon>
        <taxon>Sphingomonadales</taxon>
        <taxon>Erythrobacteraceae</taxon>
        <taxon>Aurantiacibacter</taxon>
    </lineage>
</organism>
<accession>A0A419RV20</accession>
<dbReference type="CDD" id="cd04301">
    <property type="entry name" value="NAT_SF"/>
    <property type="match status" value="1"/>
</dbReference>
<dbReference type="PANTHER" id="PTHR31435">
    <property type="entry name" value="PROTEIN NATD1"/>
    <property type="match status" value="1"/>
</dbReference>
<reference evidence="2 3" key="1">
    <citation type="journal article" date="2017" name="Int. J. Syst. Evol. Microbiol.">
        <title>Erythrobacter aquimixticola sp. nov., isolated from the junction between the ocean and a freshwater spring.</title>
        <authorList>
            <person name="Park S."/>
            <person name="Jung Y.T."/>
            <person name="Choi S.J."/>
            <person name="Yoon J.H."/>
        </authorList>
    </citation>
    <scope>NUCLEOTIDE SEQUENCE [LARGE SCALE GENOMIC DNA]</scope>
    <source>
        <strain evidence="2 3">JSSK-14</strain>
    </source>
</reference>
<protein>
    <submittedName>
        <fullName evidence="2">N-acetyltransferase</fullName>
    </submittedName>
</protein>
<feature type="domain" description="N-acetyltransferase" evidence="1">
    <location>
        <begin position="9"/>
        <end position="96"/>
    </location>
</feature>
<dbReference type="PROSITE" id="PS51729">
    <property type="entry name" value="GNAT_YJDJ"/>
    <property type="match status" value="1"/>
</dbReference>
<keyword evidence="2" id="KW-0808">Transferase</keyword>
<evidence type="ECO:0000313" key="2">
    <source>
        <dbReference type="EMBL" id="RJY09638.1"/>
    </source>
</evidence>
<dbReference type="Proteomes" id="UP000285232">
    <property type="component" value="Unassembled WGS sequence"/>
</dbReference>
<dbReference type="InterPro" id="IPR045057">
    <property type="entry name" value="Gcn5-rel_NAT"/>
</dbReference>
<proteinExistence type="predicted"/>
<keyword evidence="3" id="KW-1185">Reference proteome</keyword>
<dbReference type="Gene3D" id="3.40.630.30">
    <property type="match status" value="1"/>
</dbReference>
<dbReference type="OrthoDB" id="9800945at2"/>
<evidence type="ECO:0000313" key="3">
    <source>
        <dbReference type="Proteomes" id="UP000285232"/>
    </source>
</evidence>
<dbReference type="RefSeq" id="WP_120048648.1">
    <property type="nucleotide sequence ID" value="NZ_RAHX01000001.1"/>
</dbReference>
<comment type="caution">
    <text evidence="2">The sequence shown here is derived from an EMBL/GenBank/DDBJ whole genome shotgun (WGS) entry which is preliminary data.</text>
</comment>
<name>A0A419RV20_9SPHN</name>
<dbReference type="SUPFAM" id="SSF55729">
    <property type="entry name" value="Acyl-CoA N-acyltransferases (Nat)"/>
    <property type="match status" value="1"/>
</dbReference>